<accession>A5B124</accession>
<dbReference type="AlphaFoldDB" id="A5B124"/>
<proteinExistence type="predicted"/>
<protein>
    <submittedName>
        <fullName evidence="1">Uncharacterized protein</fullName>
    </submittedName>
</protein>
<sequence>MYILRPTFSKPTNTRCRPPFGAHSFASLQVIILCRWRALKEPHVASWLVVIETDGGIEERRRYHIVLRSTMSPINVYLVSQFEEKFVKMNGTRPPLSFPFASGSGSNENSSTKAVIADGNRKELEPQDGIQMCSDLTAS</sequence>
<name>A5B124_VITVI</name>
<evidence type="ECO:0000313" key="1">
    <source>
        <dbReference type="EMBL" id="CAN69564.1"/>
    </source>
</evidence>
<gene>
    <name evidence="1" type="ORF">VITISV_025834</name>
</gene>
<dbReference type="EMBL" id="AM442932">
    <property type="protein sequence ID" value="CAN69564.1"/>
    <property type="molecule type" value="Genomic_DNA"/>
</dbReference>
<dbReference type="ExpressionAtlas" id="A5B124">
    <property type="expression patterns" value="baseline and differential"/>
</dbReference>
<reference evidence="1" key="1">
    <citation type="journal article" date="2007" name="PLoS ONE">
        <title>The first genome sequence of an elite grapevine cultivar (Pinot noir Vitis vinifera L.): coping with a highly heterozygous genome.</title>
        <authorList>
            <person name="Velasco R."/>
            <person name="Zharkikh A."/>
            <person name="Troggio M."/>
            <person name="Cartwright D.A."/>
            <person name="Cestaro A."/>
            <person name="Pruss D."/>
            <person name="Pindo M."/>
            <person name="FitzGerald L.M."/>
            <person name="Vezzulli S."/>
            <person name="Reid J."/>
            <person name="Malacarne G."/>
            <person name="Iliev D."/>
            <person name="Coppola G."/>
            <person name="Wardell B."/>
            <person name="Micheletti D."/>
            <person name="Macalma T."/>
            <person name="Facci M."/>
            <person name="Mitchell J.T."/>
            <person name="Perazzolli M."/>
            <person name="Eldredge G."/>
            <person name="Gatto P."/>
            <person name="Oyzerski R."/>
            <person name="Moretto M."/>
            <person name="Gutin N."/>
            <person name="Stefanini M."/>
            <person name="Chen Y."/>
            <person name="Segala C."/>
            <person name="Davenport C."/>
            <person name="Dematte L."/>
            <person name="Mraz A."/>
            <person name="Battilana J."/>
            <person name="Stormo K."/>
            <person name="Costa F."/>
            <person name="Tao Q."/>
            <person name="Si-Ammour A."/>
            <person name="Harkins T."/>
            <person name="Lackey A."/>
            <person name="Perbost C."/>
            <person name="Taillon B."/>
            <person name="Stella A."/>
            <person name="Solovyev V."/>
            <person name="Fawcett J.A."/>
            <person name="Sterck L."/>
            <person name="Vandepoele K."/>
            <person name="Grando S.M."/>
            <person name="Toppo S."/>
            <person name="Moser C."/>
            <person name="Lanchbury J."/>
            <person name="Bogden R."/>
            <person name="Skolnick M."/>
            <person name="Sgaramella V."/>
            <person name="Bhatnagar S.K."/>
            <person name="Fontana P."/>
            <person name="Gutin A."/>
            <person name="Van de Peer Y."/>
            <person name="Salamini F."/>
            <person name="Viola R."/>
        </authorList>
    </citation>
    <scope>NUCLEOTIDE SEQUENCE</scope>
</reference>
<organism evidence="1">
    <name type="scientific">Vitis vinifera</name>
    <name type="common">Grape</name>
    <dbReference type="NCBI Taxonomy" id="29760"/>
    <lineage>
        <taxon>Eukaryota</taxon>
        <taxon>Viridiplantae</taxon>
        <taxon>Streptophyta</taxon>
        <taxon>Embryophyta</taxon>
        <taxon>Tracheophyta</taxon>
        <taxon>Spermatophyta</taxon>
        <taxon>Magnoliopsida</taxon>
        <taxon>eudicotyledons</taxon>
        <taxon>Gunneridae</taxon>
        <taxon>Pentapetalae</taxon>
        <taxon>rosids</taxon>
        <taxon>Vitales</taxon>
        <taxon>Vitaceae</taxon>
        <taxon>Viteae</taxon>
        <taxon>Vitis</taxon>
    </lineage>
</organism>